<evidence type="ECO:0000256" key="16">
    <source>
        <dbReference type="ARBA" id="ARBA00047899"/>
    </source>
</evidence>
<dbReference type="InterPro" id="IPR008271">
    <property type="entry name" value="Ser/Thr_kinase_AS"/>
</dbReference>
<feature type="transmembrane region" description="Helical" evidence="19">
    <location>
        <begin position="293"/>
        <end position="315"/>
    </location>
</feature>
<keyword evidence="11 18" id="KW-0067">ATP-binding</keyword>
<keyword evidence="8 20" id="KW-0732">Signal</keyword>
<evidence type="ECO:0000259" key="21">
    <source>
        <dbReference type="PROSITE" id="PS50011"/>
    </source>
</evidence>
<feature type="chain" id="PRO_5035452373" description="non-specific serine/threonine protein kinase" evidence="20">
    <location>
        <begin position="31"/>
        <end position="696"/>
    </location>
</feature>
<keyword evidence="4" id="KW-0723">Serine/threonine-protein kinase</keyword>
<evidence type="ECO:0000313" key="22">
    <source>
        <dbReference type="Proteomes" id="UP000504607"/>
    </source>
</evidence>
<dbReference type="Pfam" id="PF13947">
    <property type="entry name" value="GUB_WAK_bind"/>
    <property type="match status" value="1"/>
</dbReference>
<dbReference type="PANTHER" id="PTHR46008:SF2">
    <property type="entry name" value="LEAF RUST 10 DISEASE-RESISTANCE LOCUS RECEPTOR-LIKE PROTEIN KINASE-LIKE 1.4"/>
    <property type="match status" value="1"/>
</dbReference>
<keyword evidence="14" id="KW-0675">Receptor</keyword>
<dbReference type="PROSITE" id="PS50011">
    <property type="entry name" value="PROTEIN_KINASE_DOM"/>
    <property type="match status" value="1"/>
</dbReference>
<evidence type="ECO:0000256" key="18">
    <source>
        <dbReference type="PROSITE-ProRule" id="PRU10141"/>
    </source>
</evidence>
<evidence type="ECO:0000256" key="12">
    <source>
        <dbReference type="ARBA" id="ARBA00022989"/>
    </source>
</evidence>
<evidence type="ECO:0000256" key="8">
    <source>
        <dbReference type="ARBA" id="ARBA00022729"/>
    </source>
</evidence>
<feature type="domain" description="Protein kinase" evidence="21">
    <location>
        <begin position="367"/>
        <end position="652"/>
    </location>
</feature>
<dbReference type="Gene3D" id="1.10.510.10">
    <property type="entry name" value="Transferase(Phosphotransferase) domain 1"/>
    <property type="match status" value="1"/>
</dbReference>
<dbReference type="FunFam" id="3.30.200.20:FF:000214">
    <property type="entry name" value="WAK1-OsWAK receptor-like cytoplasmic kinase (OsWAK-RLCK)"/>
    <property type="match status" value="1"/>
</dbReference>
<dbReference type="InterPro" id="IPR017441">
    <property type="entry name" value="Protein_kinase_ATP_BS"/>
</dbReference>
<dbReference type="Pfam" id="PF07714">
    <property type="entry name" value="PK_Tyr_Ser-Thr"/>
    <property type="match status" value="1"/>
</dbReference>
<comment type="subcellular location">
    <subcellularLocation>
        <location evidence="1">Cell membrane</location>
        <topology evidence="1">Single-pass type I membrane protein</topology>
    </subcellularLocation>
</comment>
<dbReference type="GO" id="GO:0005886">
    <property type="term" value="C:plasma membrane"/>
    <property type="evidence" value="ECO:0007669"/>
    <property type="project" value="UniProtKB-SubCell"/>
</dbReference>
<dbReference type="PANTHER" id="PTHR46008">
    <property type="entry name" value="LEAF RUST 10 DISEASE-RESISTANCE LOCUS RECEPTOR-LIKE PROTEIN KINASE-LIKE 1.4"/>
    <property type="match status" value="1"/>
</dbReference>
<dbReference type="Proteomes" id="UP000504607">
    <property type="component" value="Chromosome 1"/>
</dbReference>
<keyword evidence="6" id="KW-0808">Transferase</keyword>
<comment type="catalytic activity">
    <reaction evidence="16">
        <text>L-threonyl-[protein] + ATP = O-phospho-L-threonyl-[protein] + ADP + H(+)</text>
        <dbReference type="Rhea" id="RHEA:46608"/>
        <dbReference type="Rhea" id="RHEA-COMP:11060"/>
        <dbReference type="Rhea" id="RHEA-COMP:11605"/>
        <dbReference type="ChEBI" id="CHEBI:15378"/>
        <dbReference type="ChEBI" id="CHEBI:30013"/>
        <dbReference type="ChEBI" id="CHEBI:30616"/>
        <dbReference type="ChEBI" id="CHEBI:61977"/>
        <dbReference type="ChEBI" id="CHEBI:456216"/>
        <dbReference type="EC" id="2.7.11.1"/>
    </reaction>
</comment>
<keyword evidence="5" id="KW-0597">Phosphoprotein</keyword>
<dbReference type="PROSITE" id="PS00107">
    <property type="entry name" value="PROTEIN_KINASE_ATP"/>
    <property type="match status" value="1"/>
</dbReference>
<evidence type="ECO:0000256" key="3">
    <source>
        <dbReference type="ARBA" id="ARBA00022475"/>
    </source>
</evidence>
<keyword evidence="22" id="KW-1185">Reference proteome</keyword>
<evidence type="ECO:0000256" key="4">
    <source>
        <dbReference type="ARBA" id="ARBA00022527"/>
    </source>
</evidence>
<feature type="signal peptide" evidence="20">
    <location>
        <begin position="1"/>
        <end position="30"/>
    </location>
</feature>
<dbReference type="InterPro" id="IPR025287">
    <property type="entry name" value="WAK_GUB"/>
</dbReference>
<evidence type="ECO:0000256" key="20">
    <source>
        <dbReference type="SAM" id="SignalP"/>
    </source>
</evidence>
<dbReference type="AlphaFoldDB" id="A0A8N4F6P4"/>
<protein>
    <recommendedName>
        <fullName evidence="2">non-specific serine/threonine protein kinase</fullName>
        <ecNumber evidence="2">2.7.11.1</ecNumber>
    </recommendedName>
</protein>
<evidence type="ECO:0000256" key="11">
    <source>
        <dbReference type="ARBA" id="ARBA00022840"/>
    </source>
</evidence>
<keyword evidence="3" id="KW-1003">Cell membrane</keyword>
<keyword evidence="7 19" id="KW-0812">Transmembrane</keyword>
<name>A0A8N4F6P4_ELAGV</name>
<dbReference type="InterPro" id="IPR032872">
    <property type="entry name" value="WAK_assoc_C"/>
</dbReference>
<keyword evidence="10" id="KW-0418">Kinase</keyword>
<dbReference type="RefSeq" id="XP_029122193.1">
    <property type="nucleotide sequence ID" value="XM_029266360.1"/>
</dbReference>
<dbReference type="FunFam" id="1.10.510.10:FF:000161">
    <property type="entry name" value="Wall-associated receptor kinase-like 20"/>
    <property type="match status" value="1"/>
</dbReference>
<evidence type="ECO:0000256" key="13">
    <source>
        <dbReference type="ARBA" id="ARBA00023136"/>
    </source>
</evidence>
<keyword evidence="13 19" id="KW-0472">Membrane</keyword>
<dbReference type="InterPro" id="IPR000719">
    <property type="entry name" value="Prot_kinase_dom"/>
</dbReference>
<dbReference type="GO" id="GO:0005524">
    <property type="term" value="F:ATP binding"/>
    <property type="evidence" value="ECO:0007669"/>
    <property type="project" value="UniProtKB-UniRule"/>
</dbReference>
<evidence type="ECO:0000256" key="17">
    <source>
        <dbReference type="ARBA" id="ARBA00048679"/>
    </source>
</evidence>
<dbReference type="GO" id="GO:0030247">
    <property type="term" value="F:polysaccharide binding"/>
    <property type="evidence" value="ECO:0007669"/>
    <property type="project" value="InterPro"/>
</dbReference>
<feature type="binding site" evidence="18">
    <location>
        <position position="395"/>
    </location>
    <ligand>
        <name>ATP</name>
        <dbReference type="ChEBI" id="CHEBI:30616"/>
    </ligand>
</feature>
<evidence type="ECO:0000256" key="7">
    <source>
        <dbReference type="ARBA" id="ARBA00022692"/>
    </source>
</evidence>
<dbReference type="SUPFAM" id="SSF56112">
    <property type="entry name" value="Protein kinase-like (PK-like)"/>
    <property type="match status" value="1"/>
</dbReference>
<evidence type="ECO:0000256" key="5">
    <source>
        <dbReference type="ARBA" id="ARBA00022553"/>
    </source>
</evidence>
<keyword evidence="12 19" id="KW-1133">Transmembrane helix</keyword>
<dbReference type="EC" id="2.7.11.1" evidence="2"/>
<keyword evidence="15" id="KW-0325">Glycoprotein</keyword>
<proteinExistence type="predicted"/>
<dbReference type="Pfam" id="PF14380">
    <property type="entry name" value="WAK_assoc"/>
    <property type="match status" value="1"/>
</dbReference>
<dbReference type="InterPro" id="IPR001245">
    <property type="entry name" value="Ser-Thr/Tyr_kinase_cat_dom"/>
</dbReference>
<evidence type="ECO:0000256" key="9">
    <source>
        <dbReference type="ARBA" id="ARBA00022741"/>
    </source>
</evidence>
<evidence type="ECO:0000256" key="14">
    <source>
        <dbReference type="ARBA" id="ARBA00023170"/>
    </source>
</evidence>
<sequence>MPHRIPSSPPPALLIITLVFLLSLLISTNAYPVNSPSPRLCPNSTCGTHVIAYPFWKTPNEFTLPFTYCGYPELMLICQGDTPILSLGSNNYTVTDIHYHSQTISLADPDLLAAGSCPRPRHNLTLTDTWFLSNTSYETYLKDTPYQNYLNYTSSDTSLTFFLNCSDGPSDHRITCFSESGDKKSYVFTEREKSDIKVYEGVRECQDIVVVPVLDQEVNRANSSTLSHDFGMVLNSGFQLGWSNETWEACDICELSGGRCGYQITKTSLTFACFCSNRTSDRHCGHKQMTKTIIIGVCTGVGCILITSALCLIWFRYKKRKQHSPSSKHLIRNSSEPSPKKDLELGSTHYQTHVFTYEELLEATNHFDSSKELGDGGFGTVYKGKLRDGRVVAVKRLYENNYKRVEQFMNEVAILSCLRHQNLVSLYGCTSHRSRELLLVYEFVPNGTVADHLHGPRASERALSWPIRLSIAIETADALGYLHAVEPQIIHRDVKTNNILLDASFHVKVADFGLSRLFPTDATHVSTAPQGTPGYLDPEYHQCYQLTDKSDVYSFGVVLVELISSKPAVDITRHRHEINLASMAINKIQNCQLEQLVDPDLVYQSDWAIKKTITMVAELAFRCLQSDGDMRPPIKEVLEVLREIEIEGHKTRKEEATDARDDAGLLKNIAPFSPDSVTAKWVSRSTTPNTSFPVFV</sequence>
<dbReference type="OrthoDB" id="4062651at2759"/>
<dbReference type="InterPro" id="IPR011009">
    <property type="entry name" value="Kinase-like_dom_sf"/>
</dbReference>
<evidence type="ECO:0000313" key="23">
    <source>
        <dbReference type="RefSeq" id="XP_029122193.1"/>
    </source>
</evidence>
<evidence type="ECO:0000256" key="15">
    <source>
        <dbReference type="ARBA" id="ARBA00023180"/>
    </source>
</evidence>
<evidence type="ECO:0000256" key="1">
    <source>
        <dbReference type="ARBA" id="ARBA00004251"/>
    </source>
</evidence>
<reference evidence="23" key="1">
    <citation type="submission" date="2025-08" db="UniProtKB">
        <authorList>
            <consortium name="RefSeq"/>
        </authorList>
    </citation>
    <scope>IDENTIFICATION</scope>
</reference>
<dbReference type="SMART" id="SM00220">
    <property type="entry name" value="S_TKc"/>
    <property type="match status" value="1"/>
</dbReference>
<evidence type="ECO:0000256" key="19">
    <source>
        <dbReference type="SAM" id="Phobius"/>
    </source>
</evidence>
<comment type="catalytic activity">
    <reaction evidence="17">
        <text>L-seryl-[protein] + ATP = O-phospho-L-seryl-[protein] + ADP + H(+)</text>
        <dbReference type="Rhea" id="RHEA:17989"/>
        <dbReference type="Rhea" id="RHEA-COMP:9863"/>
        <dbReference type="Rhea" id="RHEA-COMP:11604"/>
        <dbReference type="ChEBI" id="CHEBI:15378"/>
        <dbReference type="ChEBI" id="CHEBI:29999"/>
        <dbReference type="ChEBI" id="CHEBI:30616"/>
        <dbReference type="ChEBI" id="CHEBI:83421"/>
        <dbReference type="ChEBI" id="CHEBI:456216"/>
        <dbReference type="EC" id="2.7.11.1"/>
    </reaction>
</comment>
<dbReference type="GeneID" id="105045580"/>
<evidence type="ECO:0000256" key="6">
    <source>
        <dbReference type="ARBA" id="ARBA00022679"/>
    </source>
</evidence>
<dbReference type="KEGG" id="egu:105045580"/>
<organism evidence="22 23">
    <name type="scientific">Elaeis guineensis var. tenera</name>
    <name type="common">Oil palm</name>
    <dbReference type="NCBI Taxonomy" id="51953"/>
    <lineage>
        <taxon>Eukaryota</taxon>
        <taxon>Viridiplantae</taxon>
        <taxon>Streptophyta</taxon>
        <taxon>Embryophyta</taxon>
        <taxon>Tracheophyta</taxon>
        <taxon>Spermatophyta</taxon>
        <taxon>Magnoliopsida</taxon>
        <taxon>Liliopsida</taxon>
        <taxon>Arecaceae</taxon>
        <taxon>Arecoideae</taxon>
        <taxon>Cocoseae</taxon>
        <taxon>Elaeidinae</taxon>
        <taxon>Elaeis</taxon>
    </lineage>
</organism>
<dbReference type="Gene3D" id="3.30.200.20">
    <property type="entry name" value="Phosphorylase Kinase, domain 1"/>
    <property type="match status" value="1"/>
</dbReference>
<accession>A0A8N4F6P4</accession>
<evidence type="ECO:0000256" key="10">
    <source>
        <dbReference type="ARBA" id="ARBA00022777"/>
    </source>
</evidence>
<gene>
    <name evidence="23" type="primary">LOC105045580</name>
</gene>
<evidence type="ECO:0000256" key="2">
    <source>
        <dbReference type="ARBA" id="ARBA00012513"/>
    </source>
</evidence>
<dbReference type="PROSITE" id="PS00108">
    <property type="entry name" value="PROTEIN_KINASE_ST"/>
    <property type="match status" value="1"/>
</dbReference>
<keyword evidence="9 18" id="KW-0547">Nucleotide-binding</keyword>
<dbReference type="CDD" id="cd14066">
    <property type="entry name" value="STKc_IRAK"/>
    <property type="match status" value="1"/>
</dbReference>
<dbReference type="GO" id="GO:0004674">
    <property type="term" value="F:protein serine/threonine kinase activity"/>
    <property type="evidence" value="ECO:0007669"/>
    <property type="project" value="UniProtKB-KW"/>
</dbReference>